<keyword evidence="1" id="KW-0732">Signal</keyword>
<reference evidence="2" key="1">
    <citation type="submission" date="2023-09" db="EMBL/GenBank/DDBJ databases">
        <title>Flavobacterium sp. 20NA77.7 isolated from freshwater.</title>
        <authorList>
            <person name="Le V."/>
            <person name="Ko S.-R."/>
            <person name="Ahn C.-Y."/>
            <person name="Oh H.-M."/>
        </authorList>
    </citation>
    <scope>NUCLEOTIDE SEQUENCE</scope>
    <source>
        <strain evidence="2">20NA77.7</strain>
    </source>
</reference>
<dbReference type="Gene3D" id="3.90.930.1">
    <property type="match status" value="1"/>
</dbReference>
<accession>A0ABY9RBR4</accession>
<dbReference type="Proteomes" id="UP001180481">
    <property type="component" value="Chromosome"/>
</dbReference>
<proteinExistence type="predicted"/>
<evidence type="ECO:0008006" key="4">
    <source>
        <dbReference type="Google" id="ProtNLM"/>
    </source>
</evidence>
<dbReference type="SUPFAM" id="SSF82185">
    <property type="entry name" value="Histone H3 K4-specific methyltransferase SET7/9 N-terminal domain"/>
    <property type="match status" value="2"/>
</dbReference>
<dbReference type="PANTHER" id="PTHR33706:SF1">
    <property type="entry name" value="TPR REPEAT PROTEIN"/>
    <property type="match status" value="1"/>
</dbReference>
<keyword evidence="3" id="KW-1185">Reference proteome</keyword>
<dbReference type="PANTHER" id="PTHR33706">
    <property type="entry name" value="MORN VARIANT REPEAT PROTEIN"/>
    <property type="match status" value="1"/>
</dbReference>
<sequence length="252" mass="29400">MKKIYLLIGIICTAITQLHAQETSNQLDDKGLRHGIWKGYHEGSKRLRYEGTFEHGKEKGIFKYYDDTKAASLIATRDFSKGDGSCYITFFDQKGFKVSEGLLVNKVYEGEWKYYHRESKELMTQEFYNSGKLSGWRKVFFKNTKLAEEVFYTEGKKNGLAKIYSEAGNLIEALTYKNDLLEGTATYYDGQGIKLYEGQYKKGVRVGMWKFYENDKVLKEVKARNFSKELIKFEEKRMKVIEKATKNIEKKE</sequence>
<evidence type="ECO:0000313" key="2">
    <source>
        <dbReference type="EMBL" id="WMW78695.1"/>
    </source>
</evidence>
<dbReference type="EMBL" id="CP133721">
    <property type="protein sequence ID" value="WMW78695.1"/>
    <property type="molecule type" value="Genomic_DNA"/>
</dbReference>
<dbReference type="RefSeq" id="WP_309532989.1">
    <property type="nucleotide sequence ID" value="NZ_CP133721.1"/>
</dbReference>
<organism evidence="2 3">
    <name type="scientific">Flavobacterium nakdongensis</name>
    <dbReference type="NCBI Taxonomy" id="3073563"/>
    <lineage>
        <taxon>Bacteria</taxon>
        <taxon>Pseudomonadati</taxon>
        <taxon>Bacteroidota</taxon>
        <taxon>Flavobacteriia</taxon>
        <taxon>Flavobacteriales</taxon>
        <taxon>Flavobacteriaceae</taxon>
        <taxon>Flavobacterium</taxon>
    </lineage>
</organism>
<name>A0ABY9RBR4_9FLAO</name>
<evidence type="ECO:0000313" key="3">
    <source>
        <dbReference type="Proteomes" id="UP001180481"/>
    </source>
</evidence>
<feature type="chain" id="PRO_5045584420" description="Antitoxin component YwqK of the YwqJK toxin-antitoxin module" evidence="1">
    <location>
        <begin position="21"/>
        <end position="252"/>
    </location>
</feature>
<feature type="signal peptide" evidence="1">
    <location>
        <begin position="1"/>
        <end position="20"/>
    </location>
</feature>
<evidence type="ECO:0000256" key="1">
    <source>
        <dbReference type="SAM" id="SignalP"/>
    </source>
</evidence>
<gene>
    <name evidence="2" type="ORF">RF683_04435</name>
</gene>
<protein>
    <recommendedName>
        <fullName evidence="4">Antitoxin component YwqK of the YwqJK toxin-antitoxin module</fullName>
    </recommendedName>
</protein>